<proteinExistence type="predicted"/>
<protein>
    <submittedName>
        <fullName evidence="3">START domain protein</fullName>
    </submittedName>
</protein>
<organism evidence="3 4">
    <name type="scientific">Teladorsagia circumcincta</name>
    <name type="common">Brown stomach worm</name>
    <name type="synonym">Ostertagia circumcincta</name>
    <dbReference type="NCBI Taxonomy" id="45464"/>
    <lineage>
        <taxon>Eukaryota</taxon>
        <taxon>Metazoa</taxon>
        <taxon>Ecdysozoa</taxon>
        <taxon>Nematoda</taxon>
        <taxon>Chromadorea</taxon>
        <taxon>Rhabditida</taxon>
        <taxon>Rhabditina</taxon>
        <taxon>Rhabditomorpha</taxon>
        <taxon>Strongyloidea</taxon>
        <taxon>Trichostrongylidae</taxon>
        <taxon>Teladorsagia</taxon>
    </lineage>
</organism>
<dbReference type="PROSITE" id="PS50848">
    <property type="entry name" value="START"/>
    <property type="match status" value="1"/>
</dbReference>
<dbReference type="GO" id="GO:0008289">
    <property type="term" value="F:lipid binding"/>
    <property type="evidence" value="ECO:0007669"/>
    <property type="project" value="InterPro"/>
</dbReference>
<dbReference type="InterPro" id="IPR002913">
    <property type="entry name" value="START_lipid-bd_dom"/>
</dbReference>
<dbReference type="Proteomes" id="UP000230423">
    <property type="component" value="Unassembled WGS sequence"/>
</dbReference>
<dbReference type="Gene3D" id="3.30.530.20">
    <property type="match status" value="1"/>
</dbReference>
<dbReference type="OrthoDB" id="2344588at2759"/>
<dbReference type="PANTHER" id="PTHR19308:SF53">
    <property type="entry name" value="CERAMIDE TRANSFER PROTEIN"/>
    <property type="match status" value="1"/>
</dbReference>
<keyword evidence="4" id="KW-1185">Reference proteome</keyword>
<dbReference type="InterPro" id="IPR023393">
    <property type="entry name" value="START-like_dom_sf"/>
</dbReference>
<reference evidence="3 4" key="1">
    <citation type="submission" date="2015-09" db="EMBL/GenBank/DDBJ databases">
        <title>Draft genome of the parasitic nematode Teladorsagia circumcincta isolate WARC Sus (inbred).</title>
        <authorList>
            <person name="Mitreva M."/>
        </authorList>
    </citation>
    <scope>NUCLEOTIDE SEQUENCE [LARGE SCALE GENOMIC DNA]</scope>
    <source>
        <strain evidence="3 4">S</strain>
    </source>
</reference>
<feature type="compositionally biased region" description="Polar residues" evidence="1">
    <location>
        <begin position="1"/>
        <end position="10"/>
    </location>
</feature>
<evidence type="ECO:0000313" key="4">
    <source>
        <dbReference type="Proteomes" id="UP000230423"/>
    </source>
</evidence>
<evidence type="ECO:0000256" key="1">
    <source>
        <dbReference type="SAM" id="MobiDB-lite"/>
    </source>
</evidence>
<sequence length="324" mass="36885">MEPLNFNTSDCGDEWHDADEHSSLSLDSAEEAIERRTPPGIGAVVEVASAPQQMKKAEQREKKHSTAEKKHERTLLFGDYDNILIPRTHVYYDLVDHLAKEQLRYALAGVEDNVWTLFAEDGAMKMYTREETVDGGLPVDPLKAVHQVQGVSALEFMHYFFDDKYKMEWDHTLNGMQVVERVSRDTLVIHQKHKTIWPAASRESLFVSHIRRVDELKSGDAHDLYIVCNKDVTRADVPVTSSSGIRVGLTVSMICETVIRNGKTPSELSRDDILCKIIYVSQVHPGGWVPTAALRQVYKREYPKFLRTFTSYVLKNVKNKPLSI</sequence>
<feature type="compositionally biased region" description="Basic and acidic residues" evidence="1">
    <location>
        <begin position="55"/>
        <end position="69"/>
    </location>
</feature>
<dbReference type="SMART" id="SM00234">
    <property type="entry name" value="START"/>
    <property type="match status" value="1"/>
</dbReference>
<dbReference type="Pfam" id="PF01852">
    <property type="entry name" value="START"/>
    <property type="match status" value="1"/>
</dbReference>
<evidence type="ECO:0000259" key="2">
    <source>
        <dbReference type="PROSITE" id="PS50848"/>
    </source>
</evidence>
<gene>
    <name evidence="3" type="ORF">TELCIR_08934</name>
</gene>
<dbReference type="EMBL" id="KZ346728">
    <property type="protein sequence ID" value="PIO69254.1"/>
    <property type="molecule type" value="Genomic_DNA"/>
</dbReference>
<feature type="compositionally biased region" description="Basic and acidic residues" evidence="1">
    <location>
        <begin position="13"/>
        <end position="22"/>
    </location>
</feature>
<dbReference type="InterPro" id="IPR051213">
    <property type="entry name" value="START_lipid_transfer"/>
</dbReference>
<evidence type="ECO:0000313" key="3">
    <source>
        <dbReference type="EMBL" id="PIO69254.1"/>
    </source>
</evidence>
<feature type="region of interest" description="Disordered" evidence="1">
    <location>
        <begin position="1"/>
        <end position="69"/>
    </location>
</feature>
<name>A0A2G9UG91_TELCI</name>
<dbReference type="SUPFAM" id="SSF55961">
    <property type="entry name" value="Bet v1-like"/>
    <property type="match status" value="1"/>
</dbReference>
<accession>A0A2G9UG91</accession>
<feature type="domain" description="START" evidence="2">
    <location>
        <begin position="107"/>
        <end position="318"/>
    </location>
</feature>
<dbReference type="GO" id="GO:0005737">
    <property type="term" value="C:cytoplasm"/>
    <property type="evidence" value="ECO:0007669"/>
    <property type="project" value="UniProtKB-ARBA"/>
</dbReference>
<dbReference type="PANTHER" id="PTHR19308">
    <property type="entry name" value="PHOSPHATIDYLCHOLINE TRANSFER PROTEIN"/>
    <property type="match status" value="1"/>
</dbReference>
<dbReference type="AlphaFoldDB" id="A0A2G9UG91"/>
<dbReference type="GO" id="GO:0035621">
    <property type="term" value="P:ER to Golgi ceramide transport"/>
    <property type="evidence" value="ECO:0007669"/>
    <property type="project" value="TreeGrafter"/>
</dbReference>